<dbReference type="Proteomes" id="UP001064048">
    <property type="component" value="Chromosome 18"/>
</dbReference>
<organism evidence="1 2">
    <name type="scientific">Choristoneura fumiferana</name>
    <name type="common">Spruce budworm moth</name>
    <name type="synonym">Archips fumiferana</name>
    <dbReference type="NCBI Taxonomy" id="7141"/>
    <lineage>
        <taxon>Eukaryota</taxon>
        <taxon>Metazoa</taxon>
        <taxon>Ecdysozoa</taxon>
        <taxon>Arthropoda</taxon>
        <taxon>Hexapoda</taxon>
        <taxon>Insecta</taxon>
        <taxon>Pterygota</taxon>
        <taxon>Neoptera</taxon>
        <taxon>Endopterygota</taxon>
        <taxon>Lepidoptera</taxon>
        <taxon>Glossata</taxon>
        <taxon>Ditrysia</taxon>
        <taxon>Tortricoidea</taxon>
        <taxon>Tortricidae</taxon>
        <taxon>Tortricinae</taxon>
        <taxon>Choristoneura</taxon>
    </lineage>
</organism>
<name>A0ACC0KQJ1_CHOFU</name>
<proteinExistence type="predicted"/>
<gene>
    <name evidence="1" type="ORF">MSG28_011010</name>
</gene>
<sequence length="367" mass="42728">MACASLNYFVLLILFTSCKGISRHSIETSYNKGLQAYSDERWSECIAQFEETLHLYKLYKSVFNNCGAKCKSQEVKSKIDNHFNDLKMYESFLNERHCLINCRDKDFETVDLQEGLEASILSNIEERKPYEYLHICYFQMNAVSKAASAAYTYLLAHPDDTVMNNNLKYYTAQPEVNPNELVDLESEDYEVLHKLGKESYNQKKWGETIVAMEEVLTDYFAWEKGCRVSCEHQPEQEWSPDFVITVSNNILFLLQCRQQCQSKLSTLGYKSGIEFVADILNYLQISYYHSSRFEDAAKIVASYLAILPDDEDMLLNKDIYSSLVDDSAFTERSDVVYYFKYDQYEKELLSHFYNTNTFDLKSNSVKS</sequence>
<comment type="caution">
    <text evidence="1">The sequence shown here is derived from an EMBL/GenBank/DDBJ whole genome shotgun (WGS) entry which is preliminary data.</text>
</comment>
<keyword evidence="2" id="KW-1185">Reference proteome</keyword>
<evidence type="ECO:0000313" key="1">
    <source>
        <dbReference type="EMBL" id="KAI8438537.1"/>
    </source>
</evidence>
<evidence type="ECO:0000313" key="2">
    <source>
        <dbReference type="Proteomes" id="UP001064048"/>
    </source>
</evidence>
<protein>
    <submittedName>
        <fullName evidence="1">Uncharacterized protein</fullName>
    </submittedName>
</protein>
<accession>A0ACC0KQJ1</accession>
<dbReference type="EMBL" id="CM046118">
    <property type="protein sequence ID" value="KAI8438537.1"/>
    <property type="molecule type" value="Genomic_DNA"/>
</dbReference>
<reference evidence="1 2" key="1">
    <citation type="journal article" date="2022" name="Genome Biol. Evol.">
        <title>The Spruce Budworm Genome: Reconstructing the Evolutionary History of Antifreeze Proteins.</title>
        <authorList>
            <person name="Beliveau C."/>
            <person name="Gagne P."/>
            <person name="Picq S."/>
            <person name="Vernygora O."/>
            <person name="Keeling C.I."/>
            <person name="Pinkney K."/>
            <person name="Doucet D."/>
            <person name="Wen F."/>
            <person name="Johnston J.S."/>
            <person name="Maaroufi H."/>
            <person name="Boyle B."/>
            <person name="Laroche J."/>
            <person name="Dewar K."/>
            <person name="Juretic N."/>
            <person name="Blackburn G."/>
            <person name="Nisole A."/>
            <person name="Brunet B."/>
            <person name="Brandao M."/>
            <person name="Lumley L."/>
            <person name="Duan J."/>
            <person name="Quan G."/>
            <person name="Lucarotti C.J."/>
            <person name="Roe A.D."/>
            <person name="Sperling F.A.H."/>
            <person name="Levesque R.C."/>
            <person name="Cusson M."/>
        </authorList>
    </citation>
    <scope>NUCLEOTIDE SEQUENCE [LARGE SCALE GENOMIC DNA]</scope>
    <source>
        <strain evidence="1">Glfc:IPQL:Cfum</strain>
    </source>
</reference>